<proteinExistence type="predicted"/>
<reference evidence="2" key="1">
    <citation type="submission" date="2022-11" db="UniProtKB">
        <authorList>
            <consortium name="WormBaseParasite"/>
        </authorList>
    </citation>
    <scope>IDENTIFICATION</scope>
</reference>
<name>A0A914R3K4_PAREQ</name>
<evidence type="ECO:0000313" key="2">
    <source>
        <dbReference type="WBParaSite" id="PEQ_0000084301-mRNA-1"/>
    </source>
</evidence>
<protein>
    <submittedName>
        <fullName evidence="2">Uncharacterized protein</fullName>
    </submittedName>
</protein>
<organism evidence="1 2">
    <name type="scientific">Parascaris equorum</name>
    <name type="common">Equine roundworm</name>
    <dbReference type="NCBI Taxonomy" id="6256"/>
    <lineage>
        <taxon>Eukaryota</taxon>
        <taxon>Metazoa</taxon>
        <taxon>Ecdysozoa</taxon>
        <taxon>Nematoda</taxon>
        <taxon>Chromadorea</taxon>
        <taxon>Rhabditida</taxon>
        <taxon>Spirurina</taxon>
        <taxon>Ascaridomorpha</taxon>
        <taxon>Ascaridoidea</taxon>
        <taxon>Ascarididae</taxon>
        <taxon>Parascaris</taxon>
    </lineage>
</organism>
<evidence type="ECO:0000313" key="1">
    <source>
        <dbReference type="Proteomes" id="UP000887564"/>
    </source>
</evidence>
<accession>A0A914R3K4</accession>
<dbReference type="WBParaSite" id="PEQ_0000084301-mRNA-1">
    <property type="protein sequence ID" value="PEQ_0000084301-mRNA-1"/>
    <property type="gene ID" value="PEQ_0000084301"/>
</dbReference>
<dbReference type="AlphaFoldDB" id="A0A914R3K4"/>
<sequence>MGTPFSFGGHFLMRLQGKDSVKPPYHEGGGWQFEQINELAQNETELSNSQLGWKLIVSYARKAAEAWNIDLNNITTNTSLIDDPFIPSNETFVSLVSVAMANFDRMENNKVSC</sequence>
<dbReference type="Proteomes" id="UP000887564">
    <property type="component" value="Unplaced"/>
</dbReference>
<keyword evidence="1" id="KW-1185">Reference proteome</keyword>